<comment type="caution">
    <text evidence="1">The sequence shown here is derived from an EMBL/GenBank/DDBJ whole genome shotgun (WGS) entry which is preliminary data.</text>
</comment>
<evidence type="ECO:0008006" key="3">
    <source>
        <dbReference type="Google" id="ProtNLM"/>
    </source>
</evidence>
<protein>
    <recommendedName>
        <fullName evidence="3">SatD family (SatD)</fullName>
    </recommendedName>
</protein>
<name>L8JJ43_9BACT</name>
<dbReference type="PATRIC" id="fig|1237149.3.peg.5146"/>
<dbReference type="Proteomes" id="UP000011135">
    <property type="component" value="Unassembled WGS sequence"/>
</dbReference>
<dbReference type="eggNOG" id="ENOG503112X">
    <property type="taxonomic scope" value="Bacteria"/>
</dbReference>
<proteinExistence type="predicted"/>
<keyword evidence="2" id="KW-1185">Reference proteome</keyword>
<dbReference type="STRING" id="1237149.C900_05828"/>
<sequence length="201" mass="23129">MADIIGSSQQQGKLLMTHFKSVVNGVNTALKDKIRSPLTITLGDEFQGVVKDLDAAVEVIFWIDELMLSADPAYKLRFVVNYGAIDTAINEEVAYEMLGEGLTRARHLLGAMKSEDTEILINGIDDKDDILNMAFKLYRSFYNDWLEKDRPVASTFLKIEDYKEVARIYKKDISTMWRREKSLKIDEFRTSRDLIRRLAHE</sequence>
<dbReference type="AlphaFoldDB" id="L8JJ43"/>
<organism evidence="1 2">
    <name type="scientific">Fulvivirga imtechensis AK7</name>
    <dbReference type="NCBI Taxonomy" id="1237149"/>
    <lineage>
        <taxon>Bacteria</taxon>
        <taxon>Pseudomonadati</taxon>
        <taxon>Bacteroidota</taxon>
        <taxon>Cytophagia</taxon>
        <taxon>Cytophagales</taxon>
        <taxon>Fulvivirgaceae</taxon>
        <taxon>Fulvivirga</taxon>
    </lineage>
</organism>
<reference evidence="1 2" key="1">
    <citation type="submission" date="2012-12" db="EMBL/GenBank/DDBJ databases">
        <title>Genome assembly of Fulvivirga imtechensis AK7.</title>
        <authorList>
            <person name="Nupur N."/>
            <person name="Khatri I."/>
            <person name="Kumar R."/>
            <person name="Subramanian S."/>
            <person name="Pinnaka A."/>
        </authorList>
    </citation>
    <scope>NUCLEOTIDE SEQUENCE [LARGE SCALE GENOMIC DNA]</scope>
    <source>
        <strain evidence="1 2">AK7</strain>
    </source>
</reference>
<evidence type="ECO:0000313" key="2">
    <source>
        <dbReference type="Proteomes" id="UP000011135"/>
    </source>
</evidence>
<evidence type="ECO:0000313" key="1">
    <source>
        <dbReference type="EMBL" id="ELR68815.1"/>
    </source>
</evidence>
<accession>L8JJ43</accession>
<dbReference type="EMBL" id="AMZN01000092">
    <property type="protein sequence ID" value="ELR68815.1"/>
    <property type="molecule type" value="Genomic_DNA"/>
</dbReference>
<dbReference type="InterPro" id="IPR032580">
    <property type="entry name" value="SatD"/>
</dbReference>
<dbReference type="Pfam" id="PF16264">
    <property type="entry name" value="SatD"/>
    <property type="match status" value="1"/>
</dbReference>
<gene>
    <name evidence="1" type="ORF">C900_05828</name>
</gene>